<keyword evidence="3" id="KW-1185">Reference proteome</keyword>
<organism evidence="2 3">
    <name type="scientific">Staurois parvus</name>
    <dbReference type="NCBI Taxonomy" id="386267"/>
    <lineage>
        <taxon>Eukaryota</taxon>
        <taxon>Metazoa</taxon>
        <taxon>Chordata</taxon>
        <taxon>Craniata</taxon>
        <taxon>Vertebrata</taxon>
        <taxon>Euteleostomi</taxon>
        <taxon>Amphibia</taxon>
        <taxon>Batrachia</taxon>
        <taxon>Anura</taxon>
        <taxon>Neobatrachia</taxon>
        <taxon>Ranoidea</taxon>
        <taxon>Ranidae</taxon>
        <taxon>Staurois</taxon>
    </lineage>
</organism>
<evidence type="ECO:0000256" key="1">
    <source>
        <dbReference type="SAM" id="SignalP"/>
    </source>
</evidence>
<keyword evidence="1" id="KW-0732">Signal</keyword>
<proteinExistence type="predicted"/>
<dbReference type="Proteomes" id="UP001162483">
    <property type="component" value="Unassembled WGS sequence"/>
</dbReference>
<comment type="caution">
    <text evidence="2">The sequence shown here is derived from an EMBL/GenBank/DDBJ whole genome shotgun (WGS) entry which is preliminary data.</text>
</comment>
<evidence type="ECO:0000313" key="3">
    <source>
        <dbReference type="Proteomes" id="UP001162483"/>
    </source>
</evidence>
<sequence>MWSFACLYLALGALFHQLTPMLGAPIPPLWTPLMGHYSSNCDQQWGTIFLNDVNIGTLFLPLKPIMGNSAPSLVSVEE</sequence>
<reference evidence="2" key="1">
    <citation type="submission" date="2023-05" db="EMBL/GenBank/DDBJ databases">
        <authorList>
            <person name="Stuckert A."/>
        </authorList>
    </citation>
    <scope>NUCLEOTIDE SEQUENCE</scope>
</reference>
<gene>
    <name evidence="2" type="ORF">SPARVUS_LOCUS3935461</name>
</gene>
<feature type="signal peptide" evidence="1">
    <location>
        <begin position="1"/>
        <end position="23"/>
    </location>
</feature>
<evidence type="ECO:0008006" key="4">
    <source>
        <dbReference type="Google" id="ProtNLM"/>
    </source>
</evidence>
<feature type="chain" id="PRO_5046334717" description="Secreted protein" evidence="1">
    <location>
        <begin position="24"/>
        <end position="78"/>
    </location>
</feature>
<dbReference type="EMBL" id="CATNWA010006738">
    <property type="protein sequence ID" value="CAI9552740.1"/>
    <property type="molecule type" value="Genomic_DNA"/>
</dbReference>
<protein>
    <recommendedName>
        <fullName evidence="4">Secreted protein</fullName>
    </recommendedName>
</protein>
<evidence type="ECO:0000313" key="2">
    <source>
        <dbReference type="EMBL" id="CAI9552740.1"/>
    </source>
</evidence>
<accession>A0ABN9BYC1</accession>
<name>A0ABN9BYC1_9NEOB</name>